<proteinExistence type="inferred from homology"/>
<keyword evidence="3 6" id="KW-0479">Metal-binding</keyword>
<dbReference type="Proteomes" id="UP001590950">
    <property type="component" value="Unassembled WGS sequence"/>
</dbReference>
<dbReference type="PRINTS" id="PR00465">
    <property type="entry name" value="EP450IV"/>
</dbReference>
<keyword evidence="5 6" id="KW-0408">Iron</keyword>
<keyword evidence="4 6" id="KW-0560">Oxidoreductase</keyword>
<dbReference type="SUPFAM" id="SSF48264">
    <property type="entry name" value="Cytochrome P450"/>
    <property type="match status" value="1"/>
</dbReference>
<dbReference type="PRINTS" id="PR00385">
    <property type="entry name" value="P450"/>
</dbReference>
<evidence type="ECO:0000256" key="3">
    <source>
        <dbReference type="ARBA" id="ARBA00022723"/>
    </source>
</evidence>
<evidence type="ECO:0000313" key="8">
    <source>
        <dbReference type="Proteomes" id="UP001590950"/>
    </source>
</evidence>
<dbReference type="InterPro" id="IPR017972">
    <property type="entry name" value="Cyt_P450_CS"/>
</dbReference>
<sequence>MGLLEMSSDGIVQNGLLQGNRLLIVPLLLICIWIASSYLRLRCIPGPFFASLTNLPRLLWVRNGDAHDTHIALHRKYGHLVRFGPNMISVSDPAEIQNIYSFNGKFPKSDFYRALSFYVKGKAIPGLFATQDENIHRLLKRPIAGMYSMTSLVSYEPMVDSTIKTFFKQLDTRFVNTGRACNLHDWLQMFAFDVIGEITFSKRLGFLEQGRDIDGIMENSWRYFSTASLIAQMPWLDYVWVKNPILQRLRTAKINPIVAFARARRVEREKEVASGLVDIEDNTDTKSRDFLTRFMEVESKDPATPAWAVNAWATSNITAGSDTTAILLRTVFYNLVKHPLSLAALRQELDSQGADLFGENDNDIVPWKRAITLPYLDACIKEAGRMHPPFGLPYERVVPAGGAVISGRHIPAGTVVGISAWVVHRDYEVFGKDSDVWRPERWIEAGEEERKRMEASLLTFGAGHRSCIGKHISYLEIYKLVPTLVGAYDIDFADGIGRDWKVDNKWFTKQSGLNVRLKKRTVKSG</sequence>
<dbReference type="PROSITE" id="PS00086">
    <property type="entry name" value="CYTOCHROME_P450"/>
    <property type="match status" value="1"/>
</dbReference>
<dbReference type="Pfam" id="PF00067">
    <property type="entry name" value="p450"/>
    <property type="match status" value="1"/>
</dbReference>
<evidence type="ECO:0008006" key="9">
    <source>
        <dbReference type="Google" id="ProtNLM"/>
    </source>
</evidence>
<evidence type="ECO:0000256" key="4">
    <source>
        <dbReference type="ARBA" id="ARBA00023002"/>
    </source>
</evidence>
<dbReference type="InterPro" id="IPR036396">
    <property type="entry name" value="Cyt_P450_sf"/>
</dbReference>
<name>A0ABR3ZXT2_9LECA</name>
<dbReference type="EMBL" id="JBEFKJ010000032">
    <property type="protein sequence ID" value="KAL2038482.1"/>
    <property type="molecule type" value="Genomic_DNA"/>
</dbReference>
<dbReference type="PANTHER" id="PTHR24305:SF235">
    <property type="entry name" value="CYTOCHROME P450 MONOOXYGENASE APDB-RELATED"/>
    <property type="match status" value="1"/>
</dbReference>
<dbReference type="InterPro" id="IPR001128">
    <property type="entry name" value="Cyt_P450"/>
</dbReference>
<evidence type="ECO:0000256" key="6">
    <source>
        <dbReference type="RuleBase" id="RU000461"/>
    </source>
</evidence>
<dbReference type="CDD" id="cd11060">
    <property type="entry name" value="CYP57A1-like"/>
    <property type="match status" value="1"/>
</dbReference>
<accession>A0ABR3ZXT2</accession>
<comment type="cofactor">
    <cofactor evidence="1">
        <name>heme</name>
        <dbReference type="ChEBI" id="CHEBI:30413"/>
    </cofactor>
</comment>
<dbReference type="PANTHER" id="PTHR24305">
    <property type="entry name" value="CYTOCHROME P450"/>
    <property type="match status" value="1"/>
</dbReference>
<evidence type="ECO:0000313" key="7">
    <source>
        <dbReference type="EMBL" id="KAL2038482.1"/>
    </source>
</evidence>
<evidence type="ECO:0000256" key="2">
    <source>
        <dbReference type="ARBA" id="ARBA00010617"/>
    </source>
</evidence>
<reference evidence="7 8" key="1">
    <citation type="submission" date="2024-09" db="EMBL/GenBank/DDBJ databases">
        <title>Rethinking Asexuality: The Enigmatic Case of Functional Sexual Genes in Lepraria (Stereocaulaceae).</title>
        <authorList>
            <person name="Doellman M."/>
            <person name="Sun Y."/>
            <person name="Barcenas-Pena A."/>
            <person name="Lumbsch H.T."/>
            <person name="Grewe F."/>
        </authorList>
    </citation>
    <scope>NUCLEOTIDE SEQUENCE [LARGE SCALE GENOMIC DNA]</scope>
    <source>
        <strain evidence="7 8">Mercado 3170</strain>
    </source>
</reference>
<organism evidence="7 8">
    <name type="scientific">Stereocaulon virgatum</name>
    <dbReference type="NCBI Taxonomy" id="373712"/>
    <lineage>
        <taxon>Eukaryota</taxon>
        <taxon>Fungi</taxon>
        <taxon>Dikarya</taxon>
        <taxon>Ascomycota</taxon>
        <taxon>Pezizomycotina</taxon>
        <taxon>Lecanoromycetes</taxon>
        <taxon>OSLEUM clade</taxon>
        <taxon>Lecanoromycetidae</taxon>
        <taxon>Lecanorales</taxon>
        <taxon>Lecanorineae</taxon>
        <taxon>Stereocaulaceae</taxon>
        <taxon>Stereocaulon</taxon>
    </lineage>
</organism>
<protein>
    <recommendedName>
        <fullName evidence="9">Cytochrome P450</fullName>
    </recommendedName>
</protein>
<dbReference type="Gene3D" id="1.10.630.10">
    <property type="entry name" value="Cytochrome P450"/>
    <property type="match status" value="1"/>
</dbReference>
<comment type="similarity">
    <text evidence="2 6">Belongs to the cytochrome P450 family.</text>
</comment>
<evidence type="ECO:0000256" key="1">
    <source>
        <dbReference type="ARBA" id="ARBA00001971"/>
    </source>
</evidence>
<dbReference type="InterPro" id="IPR002403">
    <property type="entry name" value="Cyt_P450_E_grp-IV"/>
</dbReference>
<keyword evidence="8" id="KW-1185">Reference proteome</keyword>
<evidence type="ECO:0000256" key="5">
    <source>
        <dbReference type="ARBA" id="ARBA00023004"/>
    </source>
</evidence>
<keyword evidence="6" id="KW-0503">Monooxygenase</keyword>
<keyword evidence="6" id="KW-0349">Heme</keyword>
<dbReference type="InterPro" id="IPR050121">
    <property type="entry name" value="Cytochrome_P450_monoxygenase"/>
</dbReference>
<gene>
    <name evidence="7" type="ORF">N7G274_008821</name>
</gene>
<comment type="caution">
    <text evidence="7">The sequence shown here is derived from an EMBL/GenBank/DDBJ whole genome shotgun (WGS) entry which is preliminary data.</text>
</comment>